<comment type="caution">
    <text evidence="3">The sequence shown here is derived from an EMBL/GenBank/DDBJ whole genome shotgun (WGS) entry which is preliminary data.</text>
</comment>
<feature type="domain" description="HPt" evidence="2">
    <location>
        <begin position="40"/>
        <end position="119"/>
    </location>
</feature>
<dbReference type="GO" id="GO:0004672">
    <property type="term" value="F:protein kinase activity"/>
    <property type="evidence" value="ECO:0007669"/>
    <property type="project" value="UniProtKB-ARBA"/>
</dbReference>
<dbReference type="EMBL" id="JAALFG010000002">
    <property type="protein sequence ID" value="NGP17986.1"/>
    <property type="molecule type" value="Genomic_DNA"/>
</dbReference>
<evidence type="ECO:0000313" key="3">
    <source>
        <dbReference type="EMBL" id="NGP17986.1"/>
    </source>
</evidence>
<dbReference type="InterPro" id="IPR008207">
    <property type="entry name" value="Sig_transdc_His_kin_Hpt_dom"/>
</dbReference>
<keyword evidence="4" id="KW-1185">Reference proteome</keyword>
<dbReference type="RefSeq" id="WP_164534228.1">
    <property type="nucleotide sequence ID" value="NZ_JAALFG010000002.1"/>
</dbReference>
<protein>
    <submittedName>
        <fullName evidence="3">Hpt domain-containing protein</fullName>
    </submittedName>
</protein>
<evidence type="ECO:0000313" key="4">
    <source>
        <dbReference type="Proteomes" id="UP000474802"/>
    </source>
</evidence>
<reference evidence="3 4" key="1">
    <citation type="submission" date="2020-02" db="EMBL/GenBank/DDBJ databases">
        <authorList>
            <person name="Khan S.A."/>
            <person name="Jeon C.O."/>
            <person name="Chun B.H."/>
        </authorList>
    </citation>
    <scope>NUCLEOTIDE SEQUENCE [LARGE SCALE GENOMIC DNA]</scope>
    <source>
        <strain evidence="3 4">H239</strain>
    </source>
</reference>
<reference evidence="3 4" key="2">
    <citation type="submission" date="2020-03" db="EMBL/GenBank/DDBJ databases">
        <title>Devosia chinhatensis sp. nov., isolated from a hexachlorocyclohexane (HCH) dump site in India.</title>
        <authorList>
            <person name="Kumar M."/>
            <person name="Lal R."/>
        </authorList>
    </citation>
    <scope>NUCLEOTIDE SEQUENCE [LARGE SCALE GENOMIC DNA]</scope>
    <source>
        <strain evidence="3 4">H239</strain>
    </source>
</reference>
<proteinExistence type="predicted"/>
<dbReference type="Pfam" id="PF01627">
    <property type="entry name" value="Hpt"/>
    <property type="match status" value="1"/>
</dbReference>
<name>A0A6M1SN81_9HYPH</name>
<dbReference type="AlphaFoldDB" id="A0A6M1SN81"/>
<dbReference type="GO" id="GO:0000160">
    <property type="term" value="P:phosphorelay signal transduction system"/>
    <property type="evidence" value="ECO:0007669"/>
    <property type="project" value="UniProtKB-KW"/>
</dbReference>
<evidence type="ECO:0000256" key="1">
    <source>
        <dbReference type="ARBA" id="ARBA00023012"/>
    </source>
</evidence>
<accession>A0A6M1SN81</accession>
<dbReference type="Gene3D" id="1.20.120.160">
    <property type="entry name" value="HPT domain"/>
    <property type="match status" value="1"/>
</dbReference>
<keyword evidence="1" id="KW-0902">Two-component regulatory system</keyword>
<organism evidence="3 4">
    <name type="scientific">Devosia aurantiaca</name>
    <dbReference type="NCBI Taxonomy" id="2714858"/>
    <lineage>
        <taxon>Bacteria</taxon>
        <taxon>Pseudomonadati</taxon>
        <taxon>Pseudomonadota</taxon>
        <taxon>Alphaproteobacteria</taxon>
        <taxon>Hyphomicrobiales</taxon>
        <taxon>Devosiaceae</taxon>
        <taxon>Devosia</taxon>
    </lineage>
</organism>
<sequence length="129" mass="14265">MAERAFAEVAVQDEANRPMRPIDLVHLAKQCLGDENLEREILRLFETTLKTYYERLTIATAFDDLAINLHSIKGAASGVGAWSVAEQAKAMEAEMCDGRPVKAERIADLGIAVEEVRDFISRMLADEAA</sequence>
<dbReference type="InterPro" id="IPR036641">
    <property type="entry name" value="HPT_dom_sf"/>
</dbReference>
<dbReference type="SUPFAM" id="SSF47226">
    <property type="entry name" value="Histidine-containing phosphotransfer domain, HPT domain"/>
    <property type="match status" value="1"/>
</dbReference>
<evidence type="ECO:0000259" key="2">
    <source>
        <dbReference type="Pfam" id="PF01627"/>
    </source>
</evidence>
<dbReference type="Proteomes" id="UP000474802">
    <property type="component" value="Unassembled WGS sequence"/>
</dbReference>
<gene>
    <name evidence="3" type="ORF">G5575_10245</name>
</gene>